<dbReference type="Proteomes" id="UP000233100">
    <property type="component" value="Chromosome 4"/>
</dbReference>
<name>A0A7N9DBG2_MACFA</name>
<feature type="compositionally biased region" description="Basic residues" evidence="1">
    <location>
        <begin position="14"/>
        <end position="25"/>
    </location>
</feature>
<dbReference type="Pfam" id="PF15671">
    <property type="entry name" value="PRR18"/>
    <property type="match status" value="1"/>
</dbReference>
<evidence type="ECO:0000313" key="2">
    <source>
        <dbReference type="Ensembl" id="ENSMFAP00000061720.1"/>
    </source>
</evidence>
<feature type="compositionally biased region" description="Low complexity" evidence="1">
    <location>
        <begin position="65"/>
        <end position="75"/>
    </location>
</feature>
<reference evidence="2" key="3">
    <citation type="submission" date="2025-09" db="UniProtKB">
        <authorList>
            <consortium name="Ensembl"/>
        </authorList>
    </citation>
    <scope>IDENTIFICATION</scope>
</reference>
<organism evidence="2 3">
    <name type="scientific">Macaca fascicularis</name>
    <name type="common">Crab-eating macaque</name>
    <name type="synonym">Cynomolgus monkey</name>
    <dbReference type="NCBI Taxonomy" id="9541"/>
    <lineage>
        <taxon>Eukaryota</taxon>
        <taxon>Metazoa</taxon>
        <taxon>Chordata</taxon>
        <taxon>Craniata</taxon>
        <taxon>Vertebrata</taxon>
        <taxon>Euteleostomi</taxon>
        <taxon>Mammalia</taxon>
        <taxon>Eutheria</taxon>
        <taxon>Euarchontoglires</taxon>
        <taxon>Primates</taxon>
        <taxon>Haplorrhini</taxon>
        <taxon>Catarrhini</taxon>
        <taxon>Cercopithecidae</taxon>
        <taxon>Cercopithecinae</taxon>
        <taxon>Macaca</taxon>
    </lineage>
</organism>
<evidence type="ECO:0000256" key="1">
    <source>
        <dbReference type="SAM" id="MobiDB-lite"/>
    </source>
</evidence>
<evidence type="ECO:0000313" key="3">
    <source>
        <dbReference type="Proteomes" id="UP000233100"/>
    </source>
</evidence>
<accession>A0A7N9DBG2</accession>
<sequence length="229" mass="24515">GSRVSAAPCPSLPCRRRPPPHRGPKPRATYPGGPAPRGTRREPQQRPEGSSPAPGPPPRSRGRRPGAAPAGTGRSCRPLRASPPGLALPRAEPSHVRPAPASRLRPQPSEDHLRGDLGRDGDHRRRDLLGDGAGPDTAARFSLNLTPEAVLVIQRRHLEKQLLARPRRPFPSPSAEPRRLLTPCPRARAAGLRRAAPPATLTRPQQLAWAAATLRPAPSCCPAACRFPS</sequence>
<reference evidence="2 3" key="1">
    <citation type="submission" date="2013-03" db="EMBL/GenBank/DDBJ databases">
        <authorList>
            <person name="Warren W."/>
            <person name="Wilson R.K."/>
        </authorList>
    </citation>
    <scope>NUCLEOTIDE SEQUENCE</scope>
</reference>
<dbReference type="InterPro" id="IPR031369">
    <property type="entry name" value="PRR18"/>
</dbReference>
<reference evidence="2" key="2">
    <citation type="submission" date="2025-08" db="UniProtKB">
        <authorList>
            <consortium name="Ensembl"/>
        </authorList>
    </citation>
    <scope>IDENTIFICATION</scope>
</reference>
<feature type="region of interest" description="Disordered" evidence="1">
    <location>
        <begin position="1"/>
        <end position="140"/>
    </location>
</feature>
<dbReference type="AlphaFoldDB" id="A0A7N9DBG2"/>
<dbReference type="GeneTree" id="ENSGT00390000002164"/>
<proteinExistence type="predicted"/>
<dbReference type="Ensembl" id="ENSMFAT00000084020.1">
    <property type="protein sequence ID" value="ENSMFAP00000061720.1"/>
    <property type="gene ID" value="ENSMFAG00000059048.1"/>
</dbReference>
<protein>
    <submittedName>
        <fullName evidence="2">Uncharacterized protein</fullName>
    </submittedName>
</protein>
<feature type="compositionally biased region" description="Basic and acidic residues" evidence="1">
    <location>
        <begin position="108"/>
        <end position="129"/>
    </location>
</feature>
<keyword evidence="3" id="KW-1185">Reference proteome</keyword>